<protein>
    <submittedName>
        <fullName evidence="2">Uncharacterized protein</fullName>
    </submittedName>
</protein>
<dbReference type="Proteomes" id="UP000266841">
    <property type="component" value="Unassembled WGS sequence"/>
</dbReference>
<name>K0RNL9_THAOC</name>
<evidence type="ECO:0000313" key="3">
    <source>
        <dbReference type="Proteomes" id="UP000266841"/>
    </source>
</evidence>
<gene>
    <name evidence="2" type="ORF">THAOC_32867</name>
</gene>
<feature type="region of interest" description="Disordered" evidence="1">
    <location>
        <begin position="1"/>
        <end position="48"/>
    </location>
</feature>
<proteinExistence type="predicted"/>
<comment type="caution">
    <text evidence="2">The sequence shown here is derived from an EMBL/GenBank/DDBJ whole genome shotgun (WGS) entry which is preliminary data.</text>
</comment>
<dbReference type="EMBL" id="AGNL01045968">
    <property type="protein sequence ID" value="EJK48347.1"/>
    <property type="molecule type" value="Genomic_DNA"/>
</dbReference>
<feature type="non-terminal residue" evidence="2">
    <location>
        <position position="221"/>
    </location>
</feature>
<sequence>MDNTNHGPRGSRSLHIRGGIRRSREQRERDMRALHDQPQGGSDVNVTNDASSVSLGRSYEFHIGGEVKRGTIVREDKDGFVFAYSLNEVTTLDAGVESSVMVVTGITKNSIVEGSEEEYPKITIESLTNGLLAAKGQGLYGVVSYYNSVYHCVIRGAKGGSAEISYYNGQGTSAEQKTYKIPLDKLRYVDNPLLVMQVLDDGNKRPAAGDRPSLSREQQRS</sequence>
<feature type="compositionally biased region" description="Basic residues" evidence="1">
    <location>
        <begin position="12"/>
        <end position="21"/>
    </location>
</feature>
<feature type="compositionally biased region" description="Basic and acidic residues" evidence="1">
    <location>
        <begin position="22"/>
        <end position="35"/>
    </location>
</feature>
<keyword evidence="3" id="KW-1185">Reference proteome</keyword>
<feature type="compositionally biased region" description="Basic and acidic residues" evidence="1">
    <location>
        <begin position="201"/>
        <end position="221"/>
    </location>
</feature>
<reference evidence="2 3" key="1">
    <citation type="journal article" date="2012" name="Genome Biol.">
        <title>Genome and low-iron response of an oceanic diatom adapted to chronic iron limitation.</title>
        <authorList>
            <person name="Lommer M."/>
            <person name="Specht M."/>
            <person name="Roy A.S."/>
            <person name="Kraemer L."/>
            <person name="Andreson R."/>
            <person name="Gutowska M.A."/>
            <person name="Wolf J."/>
            <person name="Bergner S.V."/>
            <person name="Schilhabel M.B."/>
            <person name="Klostermeier U.C."/>
            <person name="Beiko R.G."/>
            <person name="Rosenstiel P."/>
            <person name="Hippler M."/>
            <person name="Laroche J."/>
        </authorList>
    </citation>
    <scope>NUCLEOTIDE SEQUENCE [LARGE SCALE GENOMIC DNA]</scope>
    <source>
        <strain evidence="2 3">CCMP1005</strain>
    </source>
</reference>
<dbReference type="AlphaFoldDB" id="K0RNL9"/>
<organism evidence="2 3">
    <name type="scientific">Thalassiosira oceanica</name>
    <name type="common">Marine diatom</name>
    <dbReference type="NCBI Taxonomy" id="159749"/>
    <lineage>
        <taxon>Eukaryota</taxon>
        <taxon>Sar</taxon>
        <taxon>Stramenopiles</taxon>
        <taxon>Ochrophyta</taxon>
        <taxon>Bacillariophyta</taxon>
        <taxon>Coscinodiscophyceae</taxon>
        <taxon>Thalassiosirophycidae</taxon>
        <taxon>Thalassiosirales</taxon>
        <taxon>Thalassiosiraceae</taxon>
        <taxon>Thalassiosira</taxon>
    </lineage>
</organism>
<feature type="compositionally biased region" description="Polar residues" evidence="1">
    <location>
        <begin position="39"/>
        <end position="48"/>
    </location>
</feature>
<evidence type="ECO:0000313" key="2">
    <source>
        <dbReference type="EMBL" id="EJK48347.1"/>
    </source>
</evidence>
<feature type="region of interest" description="Disordered" evidence="1">
    <location>
        <begin position="200"/>
        <end position="221"/>
    </location>
</feature>
<evidence type="ECO:0000256" key="1">
    <source>
        <dbReference type="SAM" id="MobiDB-lite"/>
    </source>
</evidence>
<accession>K0RNL9</accession>